<reference evidence="2 3" key="1">
    <citation type="submission" date="2024-09" db="EMBL/GenBank/DDBJ databases">
        <title>Chromosome-scale assembly of Riccia fluitans.</title>
        <authorList>
            <person name="Paukszto L."/>
            <person name="Sawicki J."/>
            <person name="Karawczyk K."/>
            <person name="Piernik-Szablinska J."/>
            <person name="Szczecinska M."/>
            <person name="Mazdziarz M."/>
        </authorList>
    </citation>
    <scope>NUCLEOTIDE SEQUENCE [LARGE SCALE GENOMIC DNA]</scope>
    <source>
        <strain evidence="2">Rf_01</strain>
        <tissue evidence="2">Aerial parts of the thallus</tissue>
    </source>
</reference>
<comment type="caution">
    <text evidence="2">The sequence shown here is derived from an EMBL/GenBank/DDBJ whole genome shotgun (WGS) entry which is preliminary data.</text>
</comment>
<gene>
    <name evidence="2" type="ORF">R1flu_027900</name>
</gene>
<keyword evidence="3" id="KW-1185">Reference proteome</keyword>
<name>A0ABD1XK67_9MARC</name>
<evidence type="ECO:0000313" key="2">
    <source>
        <dbReference type="EMBL" id="KAL2609327.1"/>
    </source>
</evidence>
<feature type="region of interest" description="Disordered" evidence="1">
    <location>
        <begin position="1"/>
        <end position="22"/>
    </location>
</feature>
<protein>
    <submittedName>
        <fullName evidence="2">Uncharacterized protein</fullName>
    </submittedName>
</protein>
<organism evidence="2 3">
    <name type="scientific">Riccia fluitans</name>
    <dbReference type="NCBI Taxonomy" id="41844"/>
    <lineage>
        <taxon>Eukaryota</taxon>
        <taxon>Viridiplantae</taxon>
        <taxon>Streptophyta</taxon>
        <taxon>Embryophyta</taxon>
        <taxon>Marchantiophyta</taxon>
        <taxon>Marchantiopsida</taxon>
        <taxon>Marchantiidae</taxon>
        <taxon>Marchantiales</taxon>
        <taxon>Ricciaceae</taxon>
        <taxon>Riccia</taxon>
    </lineage>
</organism>
<sequence>MVDHSPGRWGPDSKDRGEAAARREEPCSVRFERLSTASIYSVGVNVSIGAGSRESGTNRSAASDANGNKHFTSYVRPVLGLVGFFHVSAGVAYPLRRPSFRSNVLGSAWVAIIIVSRWLDLDFELARALLGSKLRIRVKDRFTVYPPVPFYV</sequence>
<dbReference type="EMBL" id="JBHFFA010000008">
    <property type="protein sequence ID" value="KAL2609327.1"/>
    <property type="molecule type" value="Genomic_DNA"/>
</dbReference>
<accession>A0ABD1XK67</accession>
<dbReference type="Proteomes" id="UP001605036">
    <property type="component" value="Unassembled WGS sequence"/>
</dbReference>
<evidence type="ECO:0000256" key="1">
    <source>
        <dbReference type="SAM" id="MobiDB-lite"/>
    </source>
</evidence>
<dbReference type="AlphaFoldDB" id="A0ABD1XK67"/>
<evidence type="ECO:0000313" key="3">
    <source>
        <dbReference type="Proteomes" id="UP001605036"/>
    </source>
</evidence>
<proteinExistence type="predicted"/>